<dbReference type="eggNOG" id="COG2089">
    <property type="taxonomic scope" value="Bacteria"/>
</dbReference>
<dbReference type="InterPro" id="IPR013132">
    <property type="entry name" value="PseI/NeuA/B-like_N"/>
</dbReference>
<dbReference type="Gene3D" id="3.90.1210.10">
    <property type="entry name" value="Antifreeze-like/N-acetylneuraminic acid synthase C-terminal domain"/>
    <property type="match status" value="1"/>
</dbReference>
<accession>H8XUE1</accession>
<dbReference type="InterPro" id="IPR013974">
    <property type="entry name" value="SAF"/>
</dbReference>
<dbReference type="SUPFAM" id="SSF51569">
    <property type="entry name" value="Aldolase"/>
    <property type="match status" value="1"/>
</dbReference>
<gene>
    <name evidence="2" type="primary">neuB</name>
    <name evidence="2" type="ordered locus">KQS_04780</name>
</gene>
<feature type="domain" description="AFP-like" evidence="1">
    <location>
        <begin position="289"/>
        <end position="341"/>
    </location>
</feature>
<dbReference type="InterPro" id="IPR057736">
    <property type="entry name" value="SAF_PseI/NeuA/NeuB"/>
</dbReference>
<name>H8XUE1_FLAIG</name>
<dbReference type="OrthoDB" id="9814210at2"/>
<proteinExistence type="predicted"/>
<dbReference type="HOGENOM" id="CLU_040465_0_1_10"/>
<evidence type="ECO:0000313" key="3">
    <source>
        <dbReference type="Proteomes" id="UP000007599"/>
    </source>
</evidence>
<sequence>MKINNFQINQNSPVFIIAELSANHNGSLETALETVRAAKRAGADCIKLQTYTADTITLDSNKPDFIINGTIWEGRKLHDLYQEAYTPWDWHQAIFDEAKKEGLICFSSPFDKSAVDFLEDLNTPAYKIASFEITDIPLIEYVASKGKPIIISTGIAEKEDIELAIETCRKVGNNDIALLKCTSSYPAPIEEANLIMIQDFSKLFNVIPGLSDHTIGATVPVVATALGAKIIEKHFILDRSIGGPDASFSMNEMEFTEMVQAVRNAEKAIGTVNYELTEKQASGKAFARSLYVAEDIQIGELFTEKNIRSVRPGFGLHPKFLPEILGTKATKNYSKGDRFSL</sequence>
<dbReference type="RefSeq" id="WP_014388065.1">
    <property type="nucleotide sequence ID" value="NC_017025.1"/>
</dbReference>
<dbReference type="InterPro" id="IPR020030">
    <property type="entry name" value="Pseudaminic_synth_PseI"/>
</dbReference>
<dbReference type="InterPro" id="IPR036732">
    <property type="entry name" value="AFP_Neu5c_C_sf"/>
</dbReference>
<evidence type="ECO:0000313" key="2">
    <source>
        <dbReference type="EMBL" id="CCG52924.1"/>
    </source>
</evidence>
<dbReference type="NCBIfam" id="TIGR03586">
    <property type="entry name" value="PseI"/>
    <property type="match status" value="1"/>
</dbReference>
<dbReference type="GO" id="GO:0047444">
    <property type="term" value="F:N-acylneuraminate-9-phosphate synthase activity"/>
    <property type="evidence" value="ECO:0007669"/>
    <property type="project" value="TreeGrafter"/>
</dbReference>
<evidence type="ECO:0000259" key="1">
    <source>
        <dbReference type="PROSITE" id="PS50844"/>
    </source>
</evidence>
<dbReference type="PROSITE" id="PS50844">
    <property type="entry name" value="AFP_LIKE"/>
    <property type="match status" value="1"/>
</dbReference>
<dbReference type="GO" id="GO:0016051">
    <property type="term" value="P:carbohydrate biosynthetic process"/>
    <property type="evidence" value="ECO:0007669"/>
    <property type="project" value="InterPro"/>
</dbReference>
<dbReference type="CDD" id="cd11615">
    <property type="entry name" value="SAF_NeuB_like"/>
    <property type="match status" value="1"/>
</dbReference>
<protein>
    <submittedName>
        <fullName evidence="2">Sialic acid synthase (N-acetylneuraminic acid synthetase)</fullName>
    </submittedName>
</protein>
<dbReference type="SUPFAM" id="SSF51269">
    <property type="entry name" value="AFP III-like domain"/>
    <property type="match status" value="1"/>
</dbReference>
<dbReference type="InterPro" id="IPR013785">
    <property type="entry name" value="Aldolase_TIM"/>
</dbReference>
<dbReference type="EMBL" id="HE774682">
    <property type="protein sequence ID" value="CCG52924.1"/>
    <property type="molecule type" value="Genomic_DNA"/>
</dbReference>
<dbReference type="Pfam" id="PF08666">
    <property type="entry name" value="SAF"/>
    <property type="match status" value="1"/>
</dbReference>
<dbReference type="Gene3D" id="3.20.20.70">
    <property type="entry name" value="Aldolase class I"/>
    <property type="match status" value="1"/>
</dbReference>
<dbReference type="PANTHER" id="PTHR42966:SF2">
    <property type="entry name" value="PSEUDAMINIC ACID SYNTHASE"/>
    <property type="match status" value="1"/>
</dbReference>
<dbReference type="InterPro" id="IPR006190">
    <property type="entry name" value="SAF_AFP_Neu5Ac"/>
</dbReference>
<dbReference type="STRING" id="1094466.KQS_04780"/>
<keyword evidence="3" id="KW-1185">Reference proteome</keyword>
<dbReference type="Proteomes" id="UP000007599">
    <property type="component" value="Chromosome I"/>
</dbReference>
<dbReference type="KEGG" id="fin:KQS_04780"/>
<dbReference type="PATRIC" id="fig|1094466.5.peg.934"/>
<organism evidence="2 3">
    <name type="scientific">Flavobacterium indicum (strain DSM 17447 / CIP 109464 / GPTSA100-9)</name>
    <dbReference type="NCBI Taxonomy" id="1094466"/>
    <lineage>
        <taxon>Bacteria</taxon>
        <taxon>Pseudomonadati</taxon>
        <taxon>Bacteroidota</taxon>
        <taxon>Flavobacteriia</taxon>
        <taxon>Flavobacteriales</taxon>
        <taxon>Flavobacteriaceae</taxon>
        <taxon>Flavobacterium</taxon>
    </lineage>
</organism>
<dbReference type="InterPro" id="IPR051690">
    <property type="entry name" value="PseI-like"/>
</dbReference>
<reference evidence="2 3" key="1">
    <citation type="journal article" date="2012" name="J. Bacteriol.">
        <title>Complete Genome Sequence of Flavobacterium indicum GPSTA100-9T, Isolated from Warm Spring Water.</title>
        <authorList>
            <person name="Barbier P."/>
            <person name="Houel A."/>
            <person name="Loux V."/>
            <person name="Poulain J."/>
            <person name="Bernardet J.F."/>
            <person name="Touchon M."/>
            <person name="Duchaud E."/>
        </authorList>
    </citation>
    <scope>NUCLEOTIDE SEQUENCE [LARGE SCALE GENOMIC DNA]</scope>
    <source>
        <strain evidence="3">DSM 17447 / CIP 109464 / GPTSA100-9</strain>
    </source>
</reference>
<reference evidence="3" key="2">
    <citation type="submission" date="2012-03" db="EMBL/GenBank/DDBJ databases">
        <title>Complete genome sequence of Flavobacterium indicum GPTSA100-9T, isolated from warm spring water.</title>
        <authorList>
            <person name="Barbier P."/>
            <person name="Houel A."/>
            <person name="Loux V."/>
            <person name="Poulain J."/>
            <person name="Bernardet J.-F."/>
            <person name="Touchon M."/>
            <person name="Duchaud E."/>
        </authorList>
    </citation>
    <scope>NUCLEOTIDE SEQUENCE [LARGE SCALE GENOMIC DNA]</scope>
    <source>
        <strain evidence="3">DSM 17447 / CIP 109464 / GPTSA100-9</strain>
    </source>
</reference>
<dbReference type="Pfam" id="PF03102">
    <property type="entry name" value="NeuB"/>
    <property type="match status" value="1"/>
</dbReference>
<dbReference type="AlphaFoldDB" id="H8XUE1"/>
<dbReference type="PANTHER" id="PTHR42966">
    <property type="entry name" value="N-ACETYLNEURAMINATE SYNTHASE"/>
    <property type="match status" value="1"/>
</dbReference>